<evidence type="ECO:0000256" key="1">
    <source>
        <dbReference type="SAM" id="MobiDB-lite"/>
    </source>
</evidence>
<name>A0ABQ8Y8Z4_9EUKA</name>
<accession>A0ABQ8Y8Z4</accession>
<comment type="caution">
    <text evidence="4">The sequence shown here is derived from an EMBL/GenBank/DDBJ whole genome shotgun (WGS) entry which is preliminary data.</text>
</comment>
<feature type="signal peptide" evidence="3">
    <location>
        <begin position="1"/>
        <end position="23"/>
    </location>
</feature>
<keyword evidence="2" id="KW-1133">Transmembrane helix</keyword>
<proteinExistence type="predicted"/>
<sequence>MNKNPHNFFLLISILIICQQLCATNTQHITHKTQFKHSDGSYSFLNLDGQTPTFGCSNDWKVCKCKTTFTLKDRVKRFTCTNAGSNQIKSSSDSNGNKLIIYSGSKCNEEKNWKSYFLFDCPEFALDEKKNCQTKSYLNDLECSQLFILPNFDANQIKILEKEINNQKRKLEVDVEVEVEVEVEMEAGQSKLEDEKDKQSQQESITGELPVETLLNDFSIESLDPQEEESVFNLEHENEDNQTEFGKYHFVGVPINLNATFQNSTVTLPIDFYAGQERFVVIVDTENAINISSYLIGERSTMVAISENEEFSVFMNTSVGYYPTNLFVPHMNVPGTTWVFVILIALFDLILLFVIMCQWKKASHISKALSQFILSENFKNETIN</sequence>
<keyword evidence="5" id="KW-1185">Reference proteome</keyword>
<feature type="chain" id="PRO_5046300783" evidence="3">
    <location>
        <begin position="24"/>
        <end position="384"/>
    </location>
</feature>
<gene>
    <name evidence="4" type="ORF">M0813_23475</name>
</gene>
<keyword evidence="3" id="KW-0732">Signal</keyword>
<dbReference type="EMBL" id="JAOAOG010000195">
    <property type="protein sequence ID" value="KAJ6241283.1"/>
    <property type="molecule type" value="Genomic_DNA"/>
</dbReference>
<evidence type="ECO:0000313" key="4">
    <source>
        <dbReference type="EMBL" id="KAJ6241283.1"/>
    </source>
</evidence>
<feature type="compositionally biased region" description="Basic and acidic residues" evidence="1">
    <location>
        <begin position="191"/>
        <end position="200"/>
    </location>
</feature>
<evidence type="ECO:0000256" key="3">
    <source>
        <dbReference type="SAM" id="SignalP"/>
    </source>
</evidence>
<feature type="transmembrane region" description="Helical" evidence="2">
    <location>
        <begin position="338"/>
        <end position="357"/>
    </location>
</feature>
<evidence type="ECO:0000256" key="2">
    <source>
        <dbReference type="SAM" id="Phobius"/>
    </source>
</evidence>
<feature type="region of interest" description="Disordered" evidence="1">
    <location>
        <begin position="186"/>
        <end position="206"/>
    </location>
</feature>
<protein>
    <submittedName>
        <fullName evidence="4">Uncharacterized protein</fullName>
    </submittedName>
</protein>
<reference evidence="4" key="1">
    <citation type="submission" date="2022-08" db="EMBL/GenBank/DDBJ databases">
        <title>Novel sulfate-reducing endosymbionts in the free-living metamonad Anaeramoeba.</title>
        <authorList>
            <person name="Jerlstrom-Hultqvist J."/>
            <person name="Cepicka I."/>
            <person name="Gallot-Lavallee L."/>
            <person name="Salas-Leiva D."/>
            <person name="Curtis B.A."/>
            <person name="Zahonova K."/>
            <person name="Pipaliya S."/>
            <person name="Dacks J."/>
            <person name="Roger A.J."/>
        </authorList>
    </citation>
    <scope>NUCLEOTIDE SEQUENCE</scope>
    <source>
        <strain evidence="4">Schooner1</strain>
    </source>
</reference>
<keyword evidence="2" id="KW-0472">Membrane</keyword>
<organism evidence="4 5">
    <name type="scientific">Anaeramoeba flamelloides</name>
    <dbReference type="NCBI Taxonomy" id="1746091"/>
    <lineage>
        <taxon>Eukaryota</taxon>
        <taxon>Metamonada</taxon>
        <taxon>Anaeramoebidae</taxon>
        <taxon>Anaeramoeba</taxon>
    </lineage>
</organism>
<evidence type="ECO:0000313" key="5">
    <source>
        <dbReference type="Proteomes" id="UP001150062"/>
    </source>
</evidence>
<keyword evidence="2" id="KW-0812">Transmembrane</keyword>
<dbReference type="Proteomes" id="UP001150062">
    <property type="component" value="Unassembled WGS sequence"/>
</dbReference>